<dbReference type="Pfam" id="PF00264">
    <property type="entry name" value="Tyrosinase"/>
    <property type="match status" value="1"/>
</dbReference>
<evidence type="ECO:0000256" key="1">
    <source>
        <dbReference type="ARBA" id="ARBA00022723"/>
    </source>
</evidence>
<feature type="chain" id="PRO_5042513857" evidence="3">
    <location>
        <begin position="17"/>
        <end position="382"/>
    </location>
</feature>
<keyword evidence="3" id="KW-0732">Signal</keyword>
<proteinExistence type="predicted"/>
<evidence type="ECO:0000313" key="6">
    <source>
        <dbReference type="Proteomes" id="UP001296104"/>
    </source>
</evidence>
<keyword evidence="2" id="KW-0560">Oxidoreductase</keyword>
<keyword evidence="1" id="KW-0479">Metal-binding</keyword>
<name>A0AAI8VUY9_9PEZI</name>
<dbReference type="PRINTS" id="PR00092">
    <property type="entry name" value="TYROSINASE"/>
</dbReference>
<dbReference type="SUPFAM" id="SSF48056">
    <property type="entry name" value="Di-copper centre-containing domain"/>
    <property type="match status" value="1"/>
</dbReference>
<dbReference type="AlphaFoldDB" id="A0AAI8VUY9"/>
<keyword evidence="6" id="KW-1185">Reference proteome</keyword>
<evidence type="ECO:0000313" key="5">
    <source>
        <dbReference type="EMBL" id="CAK3762431.1"/>
    </source>
</evidence>
<organism evidence="5 6">
    <name type="scientific">Lecanosticta acicola</name>
    <dbReference type="NCBI Taxonomy" id="111012"/>
    <lineage>
        <taxon>Eukaryota</taxon>
        <taxon>Fungi</taxon>
        <taxon>Dikarya</taxon>
        <taxon>Ascomycota</taxon>
        <taxon>Pezizomycotina</taxon>
        <taxon>Dothideomycetes</taxon>
        <taxon>Dothideomycetidae</taxon>
        <taxon>Mycosphaerellales</taxon>
        <taxon>Mycosphaerellaceae</taxon>
        <taxon>Lecanosticta</taxon>
    </lineage>
</organism>
<sequence length="382" mass="41848">MLIKDLLVALLGPATTFKPGPTEQTDCLAAEALQNARDLQHETRSYGRDQSNGYDGSTCTPENLLVRREWDAFSRGEKLAYIDAVKCLMSLPAQSSDFAPGARNRWDDWSAGNFLHWHRYFTFLFERALRNECGYTGLQPYLNWPRYAHDLHNAPVFDGSDTSLGNNGAYDPKHNGTNIPSNAFPYITLPAEGGGGCITSGPFANTTVRLGSVAPALSDVPANPLANGLGYNPRCIRRDISGTAAKQYLTDTSVYTLLTTSPNISSFQTTLQGDFPNGYLGIHTAGHCGVGGDPGGDLFASTGDPYFFLHHAAIDRAWWIWQNLEPNGTRYREIAGTLTTMNTPPSRNTSLEDWLDMGPLGDSIRIAEGVDTLKGPYCYVYE</sequence>
<comment type="caution">
    <text evidence="5">The sequence shown here is derived from an EMBL/GenBank/DDBJ whole genome shotgun (WGS) entry which is preliminary data.</text>
</comment>
<dbReference type="InterPro" id="IPR002227">
    <property type="entry name" value="Tyrosinase_Cu-bd"/>
</dbReference>
<accession>A0AAI8VUY9</accession>
<dbReference type="PANTHER" id="PTHR11474:SF125">
    <property type="entry name" value="N-ACETYL-6-HYDROXYTRYPTOPHAN OXIDASE IVOB-RELATED"/>
    <property type="match status" value="1"/>
</dbReference>
<gene>
    <name evidence="5" type="ORF">LECACI_7A000318</name>
</gene>
<dbReference type="Gene3D" id="1.10.1280.10">
    <property type="entry name" value="Di-copper center containing domain from catechol oxidase"/>
    <property type="match status" value="1"/>
</dbReference>
<evidence type="ECO:0000259" key="4">
    <source>
        <dbReference type="PROSITE" id="PS00498"/>
    </source>
</evidence>
<reference evidence="5" key="1">
    <citation type="submission" date="2023-11" db="EMBL/GenBank/DDBJ databases">
        <authorList>
            <person name="Alioto T."/>
            <person name="Alioto T."/>
            <person name="Gomez Garrido J."/>
        </authorList>
    </citation>
    <scope>NUCLEOTIDE SEQUENCE</scope>
</reference>
<protein>
    <submittedName>
        <fullName evidence="5">Di-copper centre-containing</fullName>
    </submittedName>
</protein>
<dbReference type="GO" id="GO:0016491">
    <property type="term" value="F:oxidoreductase activity"/>
    <property type="evidence" value="ECO:0007669"/>
    <property type="project" value="UniProtKB-KW"/>
</dbReference>
<dbReference type="PANTHER" id="PTHR11474">
    <property type="entry name" value="TYROSINASE FAMILY MEMBER"/>
    <property type="match status" value="1"/>
</dbReference>
<dbReference type="GO" id="GO:0046872">
    <property type="term" value="F:metal ion binding"/>
    <property type="evidence" value="ECO:0007669"/>
    <property type="project" value="UniProtKB-KW"/>
</dbReference>
<dbReference type="Proteomes" id="UP001296104">
    <property type="component" value="Unassembled WGS sequence"/>
</dbReference>
<dbReference type="InterPro" id="IPR050316">
    <property type="entry name" value="Tyrosinase/Hemocyanin"/>
</dbReference>
<dbReference type="EMBL" id="CAVMBE010000001">
    <property type="protein sequence ID" value="CAK3762431.1"/>
    <property type="molecule type" value="Genomic_DNA"/>
</dbReference>
<evidence type="ECO:0000256" key="3">
    <source>
        <dbReference type="SAM" id="SignalP"/>
    </source>
</evidence>
<feature type="domain" description="Tyrosinase copper-binding" evidence="4">
    <location>
        <begin position="304"/>
        <end position="315"/>
    </location>
</feature>
<feature type="signal peptide" evidence="3">
    <location>
        <begin position="1"/>
        <end position="16"/>
    </location>
</feature>
<dbReference type="PROSITE" id="PS00498">
    <property type="entry name" value="TYROSINASE_2"/>
    <property type="match status" value="1"/>
</dbReference>
<evidence type="ECO:0000256" key="2">
    <source>
        <dbReference type="ARBA" id="ARBA00023002"/>
    </source>
</evidence>
<dbReference type="InterPro" id="IPR008922">
    <property type="entry name" value="Di-copper_centre_dom_sf"/>
</dbReference>